<dbReference type="Proteomes" id="UP000798951">
    <property type="component" value="Unassembled WGS sequence"/>
</dbReference>
<evidence type="ECO:0000313" key="2">
    <source>
        <dbReference type="Proteomes" id="UP000798951"/>
    </source>
</evidence>
<gene>
    <name evidence="1" type="ORF">FNL39_101203</name>
</gene>
<accession>A0ABQ6YSI3</accession>
<dbReference type="Gene3D" id="3.40.50.300">
    <property type="entry name" value="P-loop containing nucleotide triphosphate hydrolases"/>
    <property type="match status" value="2"/>
</dbReference>
<dbReference type="PANTHER" id="PTHR10285">
    <property type="entry name" value="URIDINE KINASE"/>
    <property type="match status" value="1"/>
</dbReference>
<comment type="caution">
    <text evidence="1">The sequence shown here is derived from an EMBL/GenBank/DDBJ whole genome shotgun (WGS) entry which is preliminary data.</text>
</comment>
<name>A0ABQ6YSI3_9NOCA</name>
<dbReference type="EMBL" id="VMSD01000001">
    <property type="protein sequence ID" value="KAF0848775.1"/>
    <property type="molecule type" value="Genomic_DNA"/>
</dbReference>
<proteinExistence type="predicted"/>
<sequence length="243" mass="26253">MVWRTARVGGDERLASTAPSTVTRVARADDVWTVGDLAGLVPVRADRFLLGIAGPPGAGKSTLAQHLRAELDRCGRAAVVAPMDGYHLRNDVLRGRGALARKGEPDTFDAAAFVADLRLLRDTPIGAPVPWPLFDRAVDEPTEAGVLVRDERVVIVEGNYLLLTDAPEWAPVRGLLDECWYLDAPRQVLTERLLDRHIAGGRTPDEARVKVTASDLRNADLIAATRSRADRIVIATGPGYALA</sequence>
<evidence type="ECO:0008006" key="3">
    <source>
        <dbReference type="Google" id="ProtNLM"/>
    </source>
</evidence>
<protein>
    <recommendedName>
        <fullName evidence="3">Pantothenate kinase</fullName>
    </recommendedName>
</protein>
<organism evidence="1 2">
    <name type="scientific">Nocardia caishijiensis</name>
    <dbReference type="NCBI Taxonomy" id="184756"/>
    <lineage>
        <taxon>Bacteria</taxon>
        <taxon>Bacillati</taxon>
        <taxon>Actinomycetota</taxon>
        <taxon>Actinomycetes</taxon>
        <taxon>Mycobacteriales</taxon>
        <taxon>Nocardiaceae</taxon>
        <taxon>Nocardia</taxon>
    </lineage>
</organism>
<keyword evidence="2" id="KW-1185">Reference proteome</keyword>
<dbReference type="NCBIfam" id="NF006743">
    <property type="entry name" value="PRK09270.1-2"/>
    <property type="match status" value="1"/>
</dbReference>
<reference evidence="1 2" key="1">
    <citation type="submission" date="2019-07" db="EMBL/GenBank/DDBJ databases">
        <title>Genomic Encyclopedia of Type Strains, Phase IV (KMG-IV): sequencing the most valuable type-strain genomes for metagenomic binning, comparative biology and taxonomic classification.</title>
        <authorList>
            <person name="Goeker M."/>
        </authorList>
    </citation>
    <scope>NUCLEOTIDE SEQUENCE [LARGE SCALE GENOMIC DNA]</scope>
    <source>
        <strain evidence="1 2">DSM 44831</strain>
    </source>
</reference>
<evidence type="ECO:0000313" key="1">
    <source>
        <dbReference type="EMBL" id="KAF0848775.1"/>
    </source>
</evidence>
<dbReference type="InterPro" id="IPR027417">
    <property type="entry name" value="P-loop_NTPase"/>
</dbReference>
<dbReference type="SUPFAM" id="SSF52540">
    <property type="entry name" value="P-loop containing nucleoside triphosphate hydrolases"/>
    <property type="match status" value="1"/>
</dbReference>